<dbReference type="GO" id="GO:0047372">
    <property type="term" value="F:monoacylglycerol lipase activity"/>
    <property type="evidence" value="ECO:0007669"/>
    <property type="project" value="TreeGrafter"/>
</dbReference>
<dbReference type="EMBL" id="SGWQ01000003">
    <property type="protein sequence ID" value="RZS40730.1"/>
    <property type="molecule type" value="Genomic_DNA"/>
</dbReference>
<comment type="caution">
    <text evidence="2">The sequence shown here is derived from an EMBL/GenBank/DDBJ whole genome shotgun (WGS) entry which is preliminary data.</text>
</comment>
<dbReference type="OrthoDB" id="3400345at2"/>
<name>A0A4Q7KWR7_9PSEU</name>
<reference evidence="2 3" key="1">
    <citation type="submission" date="2019-02" db="EMBL/GenBank/DDBJ databases">
        <title>Genomic Encyclopedia of Type Strains, Phase IV (KMG-IV): sequencing the most valuable type-strain genomes for metagenomic binning, comparative biology and taxonomic classification.</title>
        <authorList>
            <person name="Goeker M."/>
        </authorList>
    </citation>
    <scope>NUCLEOTIDE SEQUENCE [LARGE SCALE GENOMIC DNA]</scope>
    <source>
        <strain evidence="2 3">DSM 101727</strain>
    </source>
</reference>
<dbReference type="InterPro" id="IPR000073">
    <property type="entry name" value="AB_hydrolase_1"/>
</dbReference>
<dbReference type="Pfam" id="PF00561">
    <property type="entry name" value="Abhydrolase_1"/>
    <property type="match status" value="1"/>
</dbReference>
<feature type="domain" description="AB hydrolase-1" evidence="1">
    <location>
        <begin position="29"/>
        <end position="266"/>
    </location>
</feature>
<evidence type="ECO:0000259" key="1">
    <source>
        <dbReference type="Pfam" id="PF00561"/>
    </source>
</evidence>
<dbReference type="GO" id="GO:0046464">
    <property type="term" value="P:acylglycerol catabolic process"/>
    <property type="evidence" value="ECO:0007669"/>
    <property type="project" value="TreeGrafter"/>
</dbReference>
<dbReference type="AlphaFoldDB" id="A0A4Q7KWR7"/>
<dbReference type="PANTHER" id="PTHR43798:SF33">
    <property type="entry name" value="HYDROLASE, PUTATIVE (AFU_ORTHOLOGUE AFUA_2G14860)-RELATED"/>
    <property type="match status" value="1"/>
</dbReference>
<evidence type="ECO:0000313" key="3">
    <source>
        <dbReference type="Proteomes" id="UP000294257"/>
    </source>
</evidence>
<dbReference type="InterPro" id="IPR029058">
    <property type="entry name" value="AB_hydrolase_fold"/>
</dbReference>
<keyword evidence="3" id="KW-1185">Reference proteome</keyword>
<organism evidence="2 3">
    <name type="scientific">Herbihabitans rhizosphaerae</name>
    <dbReference type="NCBI Taxonomy" id="1872711"/>
    <lineage>
        <taxon>Bacteria</taxon>
        <taxon>Bacillati</taxon>
        <taxon>Actinomycetota</taxon>
        <taxon>Actinomycetes</taxon>
        <taxon>Pseudonocardiales</taxon>
        <taxon>Pseudonocardiaceae</taxon>
        <taxon>Herbihabitans</taxon>
    </lineage>
</organism>
<proteinExistence type="predicted"/>
<dbReference type="InterPro" id="IPR050266">
    <property type="entry name" value="AB_hydrolase_sf"/>
</dbReference>
<protein>
    <submittedName>
        <fullName evidence="2">Pimeloyl-ACP methyl ester carboxylesterase</fullName>
    </submittedName>
</protein>
<dbReference type="Proteomes" id="UP000294257">
    <property type="component" value="Unassembled WGS sequence"/>
</dbReference>
<dbReference type="GO" id="GO:0016020">
    <property type="term" value="C:membrane"/>
    <property type="evidence" value="ECO:0007669"/>
    <property type="project" value="TreeGrafter"/>
</dbReference>
<sequence length="291" mass="32083">MTHSAGLGTERTVSIHSGQIRYWERGEGPPVLFVHGLLVNANLWRKVVPHVADAGFRCIAPDWPLGSHSLPMAEHADMTMHGVAKMIDDVLAALDLTDVTVVANDTGGALTQIAMVNNAERIGRVVLTPSDAFERMLPPMFGVLDLPKLATLPGTAGVLAAVVRPRRLYGFLLRRLGLVKRPIEHDIAASYGRSLSQDKGVRRDTKRFLKSVHRRHTLAAAARLGEFDKPVLLAWAREDVVFPIELAHRLAEVLPDARIEEIEDSYTLTPEDQPERVAELVAEFARAGRRV</sequence>
<gene>
    <name evidence="2" type="ORF">EV193_10342</name>
</gene>
<dbReference type="SUPFAM" id="SSF53474">
    <property type="entry name" value="alpha/beta-Hydrolases"/>
    <property type="match status" value="1"/>
</dbReference>
<evidence type="ECO:0000313" key="2">
    <source>
        <dbReference type="EMBL" id="RZS40730.1"/>
    </source>
</evidence>
<accession>A0A4Q7KWR7</accession>
<dbReference type="PANTHER" id="PTHR43798">
    <property type="entry name" value="MONOACYLGLYCEROL LIPASE"/>
    <property type="match status" value="1"/>
</dbReference>
<dbReference type="Gene3D" id="3.40.50.1820">
    <property type="entry name" value="alpha/beta hydrolase"/>
    <property type="match status" value="1"/>
</dbReference>
<dbReference type="RefSeq" id="WP_130343747.1">
    <property type="nucleotide sequence ID" value="NZ_SGWQ01000003.1"/>
</dbReference>